<keyword evidence="2" id="KW-1185">Reference proteome</keyword>
<dbReference type="EMBL" id="JALHLG010000013">
    <property type="protein sequence ID" value="MCJ2187347.1"/>
    <property type="molecule type" value="Genomic_DNA"/>
</dbReference>
<evidence type="ECO:0000313" key="2">
    <source>
        <dbReference type="Proteomes" id="UP001202281"/>
    </source>
</evidence>
<protein>
    <submittedName>
        <fullName evidence="1">Uncharacterized protein</fullName>
    </submittedName>
</protein>
<proteinExistence type="predicted"/>
<dbReference type="Proteomes" id="UP001202281">
    <property type="component" value="Unassembled WGS sequence"/>
</dbReference>
<dbReference type="RefSeq" id="WP_243920909.1">
    <property type="nucleotide sequence ID" value="NZ_JALHLG010000013.1"/>
</dbReference>
<evidence type="ECO:0000313" key="1">
    <source>
        <dbReference type="EMBL" id="MCJ2187347.1"/>
    </source>
</evidence>
<sequence>MTLPFRRIEPFGVELDFDLSQPLAPSLAYHFGELLREHGVVVAVGHRISDEALEKLCALRPGTRVQTAPDDGGVVRFTRENGDVLERPCSTGDVIFWDEGWIWG</sequence>
<reference evidence="1 2" key="1">
    <citation type="submission" date="2022-04" db="EMBL/GenBank/DDBJ databases">
        <title>Identification of a novel bacterium isolated from mangrove sediments.</title>
        <authorList>
            <person name="Pan X."/>
        </authorList>
    </citation>
    <scope>NUCLEOTIDE SEQUENCE [LARGE SCALE GENOMIC DNA]</scope>
    <source>
        <strain evidence="1 2">B2638</strain>
    </source>
</reference>
<comment type="caution">
    <text evidence="1">The sequence shown here is derived from an EMBL/GenBank/DDBJ whole genome shotgun (WGS) entry which is preliminary data.</text>
</comment>
<accession>A0ABT0BQM5</accession>
<organism evidence="1 2">
    <name type="scientific">Novosphingobium beihaiensis</name>
    <dbReference type="NCBI Taxonomy" id="2930389"/>
    <lineage>
        <taxon>Bacteria</taxon>
        <taxon>Pseudomonadati</taxon>
        <taxon>Pseudomonadota</taxon>
        <taxon>Alphaproteobacteria</taxon>
        <taxon>Sphingomonadales</taxon>
        <taxon>Sphingomonadaceae</taxon>
        <taxon>Novosphingobium</taxon>
    </lineage>
</organism>
<name>A0ABT0BQM5_9SPHN</name>
<gene>
    <name evidence="1" type="ORF">MTR66_11050</name>
</gene>